<evidence type="ECO:0000256" key="3">
    <source>
        <dbReference type="ARBA" id="ARBA00022448"/>
    </source>
</evidence>
<comment type="similarity">
    <text evidence="2">Belongs to the cation diffusion facilitator (CDF) transporter (TC 2.A.4) family. FieF subfamily.</text>
</comment>
<gene>
    <name evidence="12" type="ORF">OLMES_3463</name>
</gene>
<keyword evidence="13" id="KW-1185">Reference proteome</keyword>
<evidence type="ECO:0000256" key="8">
    <source>
        <dbReference type="ARBA" id="ARBA00023136"/>
    </source>
</evidence>
<evidence type="ECO:0000256" key="2">
    <source>
        <dbReference type="ARBA" id="ARBA00010212"/>
    </source>
</evidence>
<dbReference type="GO" id="GO:0006829">
    <property type="term" value="P:zinc ion transport"/>
    <property type="evidence" value="ECO:0007669"/>
    <property type="project" value="UniProtKB-KW"/>
</dbReference>
<dbReference type="InterPro" id="IPR027469">
    <property type="entry name" value="Cation_efflux_TMD_sf"/>
</dbReference>
<dbReference type="RefSeq" id="WP_232465132.1">
    <property type="nucleotide sequence ID" value="NZ_CP021425.1"/>
</dbReference>
<evidence type="ECO:0000256" key="7">
    <source>
        <dbReference type="ARBA" id="ARBA00022989"/>
    </source>
</evidence>
<dbReference type="Pfam" id="PF16916">
    <property type="entry name" value="ZT_dimer"/>
    <property type="match status" value="1"/>
</dbReference>
<dbReference type="Proteomes" id="UP000196027">
    <property type="component" value="Chromosome"/>
</dbReference>
<dbReference type="PANTHER" id="PTHR43840">
    <property type="entry name" value="MITOCHONDRIAL METAL TRANSPORTER 1-RELATED"/>
    <property type="match status" value="1"/>
</dbReference>
<dbReference type="KEGG" id="ome:OLMES_3463"/>
<dbReference type="Gene3D" id="1.20.1510.10">
    <property type="entry name" value="Cation efflux protein transmembrane domain"/>
    <property type="match status" value="1"/>
</dbReference>
<keyword evidence="7 9" id="KW-1133">Transmembrane helix</keyword>
<keyword evidence="8 9" id="KW-0472">Membrane</keyword>
<dbReference type="FunFam" id="1.20.1510.10:FF:000006">
    <property type="entry name" value="Divalent cation efflux transporter"/>
    <property type="match status" value="1"/>
</dbReference>
<feature type="transmembrane region" description="Helical" evidence="9">
    <location>
        <begin position="93"/>
        <end position="112"/>
    </location>
</feature>
<dbReference type="Gene3D" id="3.30.70.1350">
    <property type="entry name" value="Cation efflux protein, cytoplasmic domain"/>
    <property type="match status" value="1"/>
</dbReference>
<protein>
    <submittedName>
        <fullName evidence="12">Co/Zn/Cd cation transporter</fullName>
    </submittedName>
</protein>
<reference evidence="12 13" key="1">
    <citation type="submission" date="2017-05" db="EMBL/GenBank/DDBJ databases">
        <title>Genomic insights into alkan degradation activity of Oleiphilus messinensis.</title>
        <authorList>
            <person name="Kozyavkin S.A."/>
            <person name="Slesarev A.I."/>
            <person name="Golyshin P.N."/>
            <person name="Korzhenkov A."/>
            <person name="Golyshina O.N."/>
            <person name="Toshchakov S.V."/>
        </authorList>
    </citation>
    <scope>NUCLEOTIDE SEQUENCE [LARGE SCALE GENOMIC DNA]</scope>
    <source>
        <strain evidence="12 13">ME102</strain>
    </source>
</reference>
<keyword evidence="3" id="KW-0813">Transport</keyword>
<dbReference type="SUPFAM" id="SSF160240">
    <property type="entry name" value="Cation efflux protein cytoplasmic domain-like"/>
    <property type="match status" value="1"/>
</dbReference>
<sequence length="396" mass="44329">MKKSETNHAPPELEIHQEREYAKRVTLIGMLLDMILGCSKVVVGLITQSVSLVADGIHSFTDVVTDLMVLVVTHYARQAPDEEHPYGHKKFETLGTMLMGSILIAIAGAMFWDACQRLNNETLPVNPGPLAISVALLSILGKEAIYRYTYHAGKKIGSSLLLANAWHSRTDAFSSIVVLAALLGSAIGFQWLDIVGALIISVIIAKIGWDLTWESVQVLVDTAPDAKEIQQFEHTIKNTEGVKSVHMLRARKLGDDTFLDLHLQVDPRISVSEGHQIGLAVSMRLRSAFSDIKDITYHIDVEEDQQAQKPKRPKTPLPLPQRERITQVLEKQLGKWLSINHCDLQLHYLNGQIDIDLYLPNSFSGLDSFPELESQIIACEQELPWLNQLRIWKALR</sequence>
<dbReference type="SUPFAM" id="SSF161111">
    <property type="entry name" value="Cation efflux protein transmembrane domain-like"/>
    <property type="match status" value="1"/>
</dbReference>
<organism evidence="12 13">
    <name type="scientific">Oleiphilus messinensis</name>
    <dbReference type="NCBI Taxonomy" id="141451"/>
    <lineage>
        <taxon>Bacteria</taxon>
        <taxon>Pseudomonadati</taxon>
        <taxon>Pseudomonadota</taxon>
        <taxon>Gammaproteobacteria</taxon>
        <taxon>Oceanospirillales</taxon>
        <taxon>Oleiphilaceae</taxon>
        <taxon>Oleiphilus</taxon>
    </lineage>
</organism>
<dbReference type="EMBL" id="CP021425">
    <property type="protein sequence ID" value="ARU57499.1"/>
    <property type="molecule type" value="Genomic_DNA"/>
</dbReference>
<keyword evidence="4" id="KW-0408">Iron</keyword>
<proteinExistence type="inferred from homology"/>
<dbReference type="InterPro" id="IPR050291">
    <property type="entry name" value="CDF_Transporter"/>
</dbReference>
<evidence type="ECO:0000313" key="12">
    <source>
        <dbReference type="EMBL" id="ARU57499.1"/>
    </source>
</evidence>
<evidence type="ECO:0000256" key="1">
    <source>
        <dbReference type="ARBA" id="ARBA00004141"/>
    </source>
</evidence>
<evidence type="ECO:0000313" key="13">
    <source>
        <dbReference type="Proteomes" id="UP000196027"/>
    </source>
</evidence>
<keyword evidence="6" id="KW-0406">Ion transport</keyword>
<dbReference type="GO" id="GO:0008324">
    <property type="term" value="F:monoatomic cation transmembrane transporter activity"/>
    <property type="evidence" value="ECO:0007669"/>
    <property type="project" value="InterPro"/>
</dbReference>
<evidence type="ECO:0000259" key="10">
    <source>
        <dbReference type="Pfam" id="PF01545"/>
    </source>
</evidence>
<keyword evidence="4" id="KW-0410">Iron transport</keyword>
<dbReference type="InterPro" id="IPR058533">
    <property type="entry name" value="Cation_efflux_TM"/>
</dbReference>
<evidence type="ECO:0000256" key="4">
    <source>
        <dbReference type="ARBA" id="ARBA00022496"/>
    </source>
</evidence>
<dbReference type="AlphaFoldDB" id="A0A1Y0IBF3"/>
<keyword evidence="5 9" id="KW-0812">Transmembrane</keyword>
<keyword evidence="6" id="KW-0862">Zinc</keyword>
<feature type="transmembrane region" description="Helical" evidence="9">
    <location>
        <begin position="25"/>
        <end position="46"/>
    </location>
</feature>
<dbReference type="GO" id="GO:0006826">
    <property type="term" value="P:iron ion transport"/>
    <property type="evidence" value="ECO:0007669"/>
    <property type="project" value="UniProtKB-KW"/>
</dbReference>
<feature type="transmembrane region" description="Helical" evidence="9">
    <location>
        <begin position="171"/>
        <end position="192"/>
    </location>
</feature>
<keyword evidence="6" id="KW-0864">Zinc transport</keyword>
<evidence type="ECO:0000256" key="5">
    <source>
        <dbReference type="ARBA" id="ARBA00022692"/>
    </source>
</evidence>
<dbReference type="InterPro" id="IPR027470">
    <property type="entry name" value="Cation_efflux_CTD"/>
</dbReference>
<dbReference type="GO" id="GO:0016020">
    <property type="term" value="C:membrane"/>
    <property type="evidence" value="ECO:0007669"/>
    <property type="project" value="UniProtKB-SubCell"/>
</dbReference>
<evidence type="ECO:0000256" key="6">
    <source>
        <dbReference type="ARBA" id="ARBA00022906"/>
    </source>
</evidence>
<dbReference type="InterPro" id="IPR002524">
    <property type="entry name" value="Cation_efflux"/>
</dbReference>
<comment type="subcellular location">
    <subcellularLocation>
        <location evidence="1">Membrane</location>
        <topology evidence="1">Multi-pass membrane protein</topology>
    </subcellularLocation>
</comment>
<feature type="domain" description="Cation efflux protein cytoplasmic" evidence="11">
    <location>
        <begin position="224"/>
        <end position="300"/>
    </location>
</feature>
<dbReference type="NCBIfam" id="TIGR01297">
    <property type="entry name" value="CDF"/>
    <property type="match status" value="1"/>
</dbReference>
<evidence type="ECO:0000256" key="9">
    <source>
        <dbReference type="SAM" id="Phobius"/>
    </source>
</evidence>
<feature type="domain" description="Cation efflux protein transmembrane" evidence="10">
    <location>
        <begin position="27"/>
        <end position="220"/>
    </location>
</feature>
<name>A0A1Y0IBF3_9GAMM</name>
<accession>A0A1Y0IBF3</accession>
<dbReference type="PANTHER" id="PTHR43840:SF15">
    <property type="entry name" value="MITOCHONDRIAL METAL TRANSPORTER 1-RELATED"/>
    <property type="match status" value="1"/>
</dbReference>
<evidence type="ECO:0000259" key="11">
    <source>
        <dbReference type="Pfam" id="PF16916"/>
    </source>
</evidence>
<dbReference type="InterPro" id="IPR036837">
    <property type="entry name" value="Cation_efflux_CTD_sf"/>
</dbReference>
<dbReference type="Pfam" id="PF01545">
    <property type="entry name" value="Cation_efflux"/>
    <property type="match status" value="1"/>
</dbReference>